<keyword evidence="12" id="KW-0648">Protein biosynthesis</keyword>
<dbReference type="GO" id="GO:0003746">
    <property type="term" value="F:translation elongation factor activity"/>
    <property type="evidence" value="ECO:0007669"/>
    <property type="project" value="UniProtKB-KW"/>
</dbReference>
<evidence type="ECO:0000259" key="11">
    <source>
        <dbReference type="Pfam" id="PF03449"/>
    </source>
</evidence>
<keyword evidence="12" id="KW-0251">Elongation factor</keyword>
<evidence type="ECO:0000256" key="1">
    <source>
        <dbReference type="ARBA" id="ARBA00008213"/>
    </source>
</evidence>
<dbReference type="PIRSF" id="PIRSF006092">
    <property type="entry name" value="GreA_GreB"/>
    <property type="match status" value="1"/>
</dbReference>
<dbReference type="InterPro" id="IPR036805">
    <property type="entry name" value="Tscrpt_elong_fac_GreA/B_N_sf"/>
</dbReference>
<dbReference type="FunFam" id="1.10.287.180:FF:000001">
    <property type="entry name" value="Transcription elongation factor GreA"/>
    <property type="match status" value="1"/>
</dbReference>
<dbReference type="AlphaFoldDB" id="D7CWA2"/>
<evidence type="ECO:0000259" key="10">
    <source>
        <dbReference type="Pfam" id="PF01272"/>
    </source>
</evidence>
<dbReference type="Gene3D" id="1.10.287.180">
    <property type="entry name" value="Transcription elongation factor, GreA/GreB, N-terminal domain"/>
    <property type="match status" value="1"/>
</dbReference>
<evidence type="ECO:0000256" key="3">
    <source>
        <dbReference type="ARBA" id="ARBA00023015"/>
    </source>
</evidence>
<evidence type="ECO:0000313" key="13">
    <source>
        <dbReference type="Proteomes" id="UP000000379"/>
    </source>
</evidence>
<feature type="domain" description="Transcription elongation factor GreA/GreB N-terminal" evidence="11">
    <location>
        <begin position="6"/>
        <end position="76"/>
    </location>
</feature>
<dbReference type="KEGG" id="tra:Trad_2958"/>
<evidence type="ECO:0000256" key="8">
    <source>
        <dbReference type="HAMAP-Rule" id="MF_00105"/>
    </source>
</evidence>
<dbReference type="GO" id="GO:0006354">
    <property type="term" value="P:DNA-templated transcription elongation"/>
    <property type="evidence" value="ECO:0007669"/>
    <property type="project" value="TreeGrafter"/>
</dbReference>
<dbReference type="Gene3D" id="3.10.50.30">
    <property type="entry name" value="Transcription elongation factor, GreA/GreB, C-terminal domain"/>
    <property type="match status" value="1"/>
</dbReference>
<dbReference type="InterPro" id="IPR036953">
    <property type="entry name" value="GreA/GreB_C_sf"/>
</dbReference>
<dbReference type="HOGENOM" id="CLU_101379_2_0_0"/>
<gene>
    <name evidence="8" type="primary">greA</name>
    <name evidence="12" type="ordered locus">Trad_2958</name>
</gene>
<keyword evidence="3 8" id="KW-0805">Transcription regulation</keyword>
<dbReference type="InterPro" id="IPR023459">
    <property type="entry name" value="Tscrpt_elong_fac_GreA/B_fam"/>
</dbReference>
<dbReference type="NCBIfam" id="TIGR01462">
    <property type="entry name" value="greA"/>
    <property type="match status" value="1"/>
</dbReference>
<accession>D7CWA2</accession>
<dbReference type="InterPro" id="IPR022691">
    <property type="entry name" value="Tscrpt_elong_fac_GreA/B_N"/>
</dbReference>
<dbReference type="PANTHER" id="PTHR30437:SF4">
    <property type="entry name" value="TRANSCRIPTION ELONGATION FACTOR GREA"/>
    <property type="match status" value="1"/>
</dbReference>
<comment type="function">
    <text evidence="6 8 9">Necessary for efficient RNA polymerase transcription elongation past template-encoded arresting sites. The arresting sites in DNA have the property of trapping a certain fraction of elongating RNA polymerases that pass through, resulting in locked ternary complexes. Cleavage of the nascent transcript by cleavage factors such as GreA or GreB allows the resumption of elongation from the new 3'terminus. GreA releases sequences of 2 to 3 nucleotides.</text>
</comment>
<keyword evidence="4 8" id="KW-0238">DNA-binding</keyword>
<dbReference type="SUPFAM" id="SSF46557">
    <property type="entry name" value="GreA transcript cleavage protein, N-terminal domain"/>
    <property type="match status" value="1"/>
</dbReference>
<feature type="domain" description="Transcription elongation factor GreA/GreB C-terminal" evidence="10">
    <location>
        <begin position="87"/>
        <end position="155"/>
    </location>
</feature>
<dbReference type="InterPro" id="IPR028624">
    <property type="entry name" value="Tscrpt_elong_fac_GreA/B"/>
</dbReference>
<evidence type="ECO:0000256" key="5">
    <source>
        <dbReference type="ARBA" id="ARBA00023163"/>
    </source>
</evidence>
<evidence type="ECO:0000256" key="6">
    <source>
        <dbReference type="ARBA" id="ARBA00024916"/>
    </source>
</evidence>
<name>D7CWA2_TRURR</name>
<evidence type="ECO:0000256" key="4">
    <source>
        <dbReference type="ARBA" id="ARBA00023125"/>
    </source>
</evidence>
<dbReference type="GO" id="GO:0070063">
    <property type="term" value="F:RNA polymerase binding"/>
    <property type="evidence" value="ECO:0007669"/>
    <property type="project" value="InterPro"/>
</dbReference>
<dbReference type="HAMAP" id="MF_00105">
    <property type="entry name" value="GreA_GreB"/>
    <property type="match status" value="1"/>
</dbReference>
<evidence type="ECO:0000256" key="7">
    <source>
        <dbReference type="ARBA" id="ARBA00030776"/>
    </source>
</evidence>
<evidence type="ECO:0000313" key="12">
    <source>
        <dbReference type="EMBL" id="ADI16052.1"/>
    </source>
</evidence>
<reference evidence="13" key="1">
    <citation type="submission" date="2010-05" db="EMBL/GenBank/DDBJ databases">
        <title>The complete genome of Truepera radiovictris DSM 17093.</title>
        <authorList>
            <consortium name="US DOE Joint Genome Institute (JGI-PGF)"/>
            <person name="Lucas S."/>
            <person name="Copeland A."/>
            <person name="Lapidus A."/>
            <person name="Glavina del Rio T."/>
            <person name="Dalin E."/>
            <person name="Tice H."/>
            <person name="Bruce D."/>
            <person name="Goodwin L."/>
            <person name="Pitluck S."/>
            <person name="Kyrpides N."/>
            <person name="Mavromatis K."/>
            <person name="Ovchinnikova G."/>
            <person name="Munk A.C."/>
            <person name="Detter J.C."/>
            <person name="Han C."/>
            <person name="Tapia R."/>
            <person name="Land M."/>
            <person name="Hauser L."/>
            <person name="Markowitz V."/>
            <person name="Cheng J.-F."/>
            <person name="Hugenholtz P."/>
            <person name="Woyke T."/>
            <person name="Wu D."/>
            <person name="Tindall B."/>
            <person name="Pomrenke H.G."/>
            <person name="Brambilla E."/>
            <person name="Klenk H.-P."/>
            <person name="Eisen J.A."/>
        </authorList>
    </citation>
    <scope>NUCLEOTIDE SEQUENCE [LARGE SCALE GENOMIC DNA]</scope>
    <source>
        <strain evidence="13">DSM 17093 / CIP 108686 / LMG 22925 / RQ-24</strain>
    </source>
</reference>
<proteinExistence type="inferred from homology"/>
<organism evidence="12 13">
    <name type="scientific">Truepera radiovictrix (strain DSM 17093 / CIP 108686 / LMG 22925 / RQ-24)</name>
    <dbReference type="NCBI Taxonomy" id="649638"/>
    <lineage>
        <taxon>Bacteria</taxon>
        <taxon>Thermotogati</taxon>
        <taxon>Deinococcota</taxon>
        <taxon>Deinococci</taxon>
        <taxon>Trueperales</taxon>
        <taxon>Trueperaceae</taxon>
        <taxon>Truepera</taxon>
    </lineage>
</organism>
<dbReference type="NCBIfam" id="NF001263">
    <property type="entry name" value="PRK00226.1-4"/>
    <property type="match status" value="1"/>
</dbReference>
<dbReference type="InterPro" id="IPR018151">
    <property type="entry name" value="TF_GreA/GreB_CS"/>
</dbReference>
<dbReference type="InterPro" id="IPR006359">
    <property type="entry name" value="Tscrpt_elong_fac_GreA"/>
</dbReference>
<dbReference type="GO" id="GO:0003677">
    <property type="term" value="F:DNA binding"/>
    <property type="evidence" value="ECO:0007669"/>
    <property type="project" value="UniProtKB-UniRule"/>
</dbReference>
<reference evidence="12 13" key="2">
    <citation type="journal article" date="2011" name="Stand. Genomic Sci.">
        <title>Complete genome sequence of Truepera radiovictrix type strain (RQ-24).</title>
        <authorList>
            <person name="Ivanova N."/>
            <person name="Rohde C."/>
            <person name="Munk C."/>
            <person name="Nolan M."/>
            <person name="Lucas S."/>
            <person name="Del Rio T.G."/>
            <person name="Tice H."/>
            <person name="Deshpande S."/>
            <person name="Cheng J.F."/>
            <person name="Tapia R."/>
            <person name="Han C."/>
            <person name="Goodwin L."/>
            <person name="Pitluck S."/>
            <person name="Liolios K."/>
            <person name="Mavromatis K."/>
            <person name="Mikhailova N."/>
            <person name="Pati A."/>
            <person name="Chen A."/>
            <person name="Palaniappan K."/>
            <person name="Land M."/>
            <person name="Hauser L."/>
            <person name="Chang Y.J."/>
            <person name="Jeffries C.D."/>
            <person name="Brambilla E."/>
            <person name="Rohde M."/>
            <person name="Goker M."/>
            <person name="Tindall B.J."/>
            <person name="Woyke T."/>
            <person name="Bristow J."/>
            <person name="Eisen J.A."/>
            <person name="Markowitz V."/>
            <person name="Hugenholtz P."/>
            <person name="Kyrpides N.C."/>
            <person name="Klenk H.P."/>
            <person name="Lapidus A."/>
        </authorList>
    </citation>
    <scope>NUCLEOTIDE SEQUENCE [LARGE SCALE GENOMIC DNA]</scope>
    <source>
        <strain evidence="13">DSM 17093 / CIP 108686 / LMG 22925 / RQ-24</strain>
    </source>
</reference>
<dbReference type="Pfam" id="PF01272">
    <property type="entry name" value="GreA_GreB"/>
    <property type="match status" value="1"/>
</dbReference>
<dbReference type="SUPFAM" id="SSF54534">
    <property type="entry name" value="FKBP-like"/>
    <property type="match status" value="1"/>
</dbReference>
<comment type="similarity">
    <text evidence="1 8 9">Belongs to the GreA/GreB family.</text>
</comment>
<dbReference type="Pfam" id="PF03449">
    <property type="entry name" value="GreA_GreB_N"/>
    <property type="match status" value="1"/>
</dbReference>
<keyword evidence="5 8" id="KW-0804">Transcription</keyword>
<evidence type="ECO:0000256" key="2">
    <source>
        <dbReference type="ARBA" id="ARBA00013729"/>
    </source>
</evidence>
<dbReference type="Proteomes" id="UP000000379">
    <property type="component" value="Chromosome"/>
</dbReference>
<dbReference type="InterPro" id="IPR001437">
    <property type="entry name" value="Tscrpt_elong_fac_GreA/B_C"/>
</dbReference>
<dbReference type="RefSeq" id="WP_013179411.1">
    <property type="nucleotide sequence ID" value="NC_014221.1"/>
</dbReference>
<dbReference type="PROSITE" id="PS00830">
    <property type="entry name" value="GREAB_2"/>
    <property type="match status" value="1"/>
</dbReference>
<dbReference type="GO" id="GO:0032784">
    <property type="term" value="P:regulation of DNA-templated transcription elongation"/>
    <property type="evidence" value="ECO:0007669"/>
    <property type="project" value="UniProtKB-UniRule"/>
</dbReference>
<dbReference type="eggNOG" id="COG0782">
    <property type="taxonomic scope" value="Bacteria"/>
</dbReference>
<dbReference type="EMBL" id="CP002049">
    <property type="protein sequence ID" value="ADI16052.1"/>
    <property type="molecule type" value="Genomic_DNA"/>
</dbReference>
<evidence type="ECO:0000256" key="9">
    <source>
        <dbReference type="RuleBase" id="RU000556"/>
    </source>
</evidence>
<dbReference type="PANTHER" id="PTHR30437">
    <property type="entry name" value="TRANSCRIPTION ELONGATION FACTOR GREA"/>
    <property type="match status" value="1"/>
</dbReference>
<dbReference type="STRING" id="649638.Trad_2958"/>
<dbReference type="OrthoDB" id="9808774at2"/>
<sequence>MTKKPVYLTPQGYEKIKEELRYLVEVKRQQIAENMGTAIADGDLRESAAYDEARMEQSANEARIADLEEILHRAVVVENQEGELAVARLGASLTLEDESGQQTTFYLVGTHEADIFENRISDESPLGRELLGKRVGDKVNLALGRTRSEYTVVEVGFE</sequence>
<keyword evidence="13" id="KW-1185">Reference proteome</keyword>
<protein>
    <recommendedName>
        <fullName evidence="2 8">Transcription elongation factor GreA</fullName>
    </recommendedName>
    <alternativeName>
        <fullName evidence="7 8">Transcript cleavage factor GreA</fullName>
    </alternativeName>
</protein>